<protein>
    <submittedName>
        <fullName evidence="1">Uncharacterized protein</fullName>
    </submittedName>
</protein>
<dbReference type="Proteomes" id="UP000054324">
    <property type="component" value="Unassembled WGS sequence"/>
</dbReference>
<dbReference type="CTD" id="20321678"/>
<keyword evidence="2" id="KW-1185">Reference proteome</keyword>
<accession>A0A075ABB8</accession>
<dbReference type="KEGG" id="ovi:T265_07499"/>
<organism evidence="1 2">
    <name type="scientific">Opisthorchis viverrini</name>
    <name type="common">Southeast Asian liver fluke</name>
    <dbReference type="NCBI Taxonomy" id="6198"/>
    <lineage>
        <taxon>Eukaryota</taxon>
        <taxon>Metazoa</taxon>
        <taxon>Spiralia</taxon>
        <taxon>Lophotrochozoa</taxon>
        <taxon>Platyhelminthes</taxon>
        <taxon>Trematoda</taxon>
        <taxon>Digenea</taxon>
        <taxon>Opisthorchiida</taxon>
        <taxon>Opisthorchiata</taxon>
        <taxon>Opisthorchiidae</taxon>
        <taxon>Opisthorchis</taxon>
    </lineage>
</organism>
<gene>
    <name evidence="1" type="ORF">T265_07499</name>
</gene>
<dbReference type="EMBL" id="KL596792">
    <property type="protein sequence ID" value="KER24934.1"/>
    <property type="molecule type" value="Genomic_DNA"/>
</dbReference>
<dbReference type="AlphaFoldDB" id="A0A075ABB8"/>
<sequence>MNSGVGHQIVEAYIGAVVSNVKTFIKETTHKFAENSSTAHDRFRPSWSSSGRRSPRVSVNLMFYLNPNWTPVSFCQYIRVGVSRVSSPPVKSSSCSTLSAPNYHATRRLHEGWDTARLPKPRQGKSRGRDRVRTTDLSARGGIAQWLEWEFTGRKVRGSKPTPASCLSLSRLSQSGRIPAFVLPSGGMSVSHRKGALNDTVQLNVLRSVQPGFRRFPVEG</sequence>
<reference evidence="1 2" key="1">
    <citation type="submission" date="2013-11" db="EMBL/GenBank/DDBJ databases">
        <title>Opisthorchis viverrini - life in the bile duct.</title>
        <authorList>
            <person name="Young N.D."/>
            <person name="Nagarajan N."/>
            <person name="Lin S.J."/>
            <person name="Korhonen P.K."/>
            <person name="Jex A.R."/>
            <person name="Hall R.S."/>
            <person name="Safavi-Hemami H."/>
            <person name="Kaewkong W."/>
            <person name="Bertrand D."/>
            <person name="Gao S."/>
            <person name="Seet Q."/>
            <person name="Wongkham S."/>
            <person name="Teh B.T."/>
            <person name="Wongkham C."/>
            <person name="Intapan P.M."/>
            <person name="Maleewong W."/>
            <person name="Yang X."/>
            <person name="Hu M."/>
            <person name="Wang Z."/>
            <person name="Hofmann A."/>
            <person name="Sternberg P.W."/>
            <person name="Tan P."/>
            <person name="Wang J."/>
            <person name="Gasser R.B."/>
        </authorList>
    </citation>
    <scope>NUCLEOTIDE SEQUENCE [LARGE SCALE GENOMIC DNA]</scope>
</reference>
<proteinExistence type="predicted"/>
<name>A0A075ABB8_OPIVI</name>
<dbReference type="RefSeq" id="XP_009171300.1">
    <property type="nucleotide sequence ID" value="XM_009173036.1"/>
</dbReference>
<evidence type="ECO:0000313" key="2">
    <source>
        <dbReference type="Proteomes" id="UP000054324"/>
    </source>
</evidence>
<dbReference type="GeneID" id="20321678"/>
<evidence type="ECO:0000313" key="1">
    <source>
        <dbReference type="EMBL" id="KER24934.1"/>
    </source>
</evidence>